<protein>
    <recommendedName>
        <fullName evidence="7">Lectin-like protein BA14k</fullName>
        <ecNumber evidence="21">2.4.99.28</ecNumber>
        <ecNumber evidence="6">3.4.16.4</ecNumber>
    </recommendedName>
</protein>
<dbReference type="GO" id="GO:0006508">
    <property type="term" value="P:proteolysis"/>
    <property type="evidence" value="ECO:0007669"/>
    <property type="project" value="UniProtKB-KW"/>
</dbReference>
<dbReference type="Gene3D" id="1.10.3810.10">
    <property type="entry name" value="Biosynthetic peptidoglycan transglycosylase-like"/>
    <property type="match status" value="1"/>
</dbReference>
<dbReference type="GO" id="GO:0008360">
    <property type="term" value="P:regulation of cell shape"/>
    <property type="evidence" value="ECO:0007669"/>
    <property type="project" value="UniProtKB-KW"/>
</dbReference>
<keyword evidence="11" id="KW-0328">Glycosyltransferase</keyword>
<dbReference type="Pfam" id="PF00912">
    <property type="entry name" value="Transgly"/>
    <property type="match status" value="1"/>
</dbReference>
<dbReference type="FunFam" id="1.10.3810.10:FF:000001">
    <property type="entry name" value="Penicillin-binding protein 1A"/>
    <property type="match status" value="1"/>
</dbReference>
<evidence type="ECO:0000313" key="27">
    <source>
        <dbReference type="EMBL" id="EHK55926.1"/>
    </source>
</evidence>
<dbReference type="InterPro" id="IPR001264">
    <property type="entry name" value="Glyco_trans_51"/>
</dbReference>
<comment type="catalytic activity">
    <reaction evidence="22">
        <text>[GlcNAc-(1-&gt;4)-Mur2Ac(oyl-L-Ala-gamma-D-Glu-L-Lys-D-Ala-D-Ala)](n)-di-trans,octa-cis-undecaprenyl diphosphate + beta-D-GlcNAc-(1-&gt;4)-Mur2Ac(oyl-L-Ala-gamma-D-Glu-L-Lys-D-Ala-D-Ala)-di-trans,octa-cis-undecaprenyl diphosphate = [GlcNAc-(1-&gt;4)-Mur2Ac(oyl-L-Ala-gamma-D-Glu-L-Lys-D-Ala-D-Ala)](n+1)-di-trans,octa-cis-undecaprenyl diphosphate + di-trans,octa-cis-undecaprenyl diphosphate + H(+)</text>
        <dbReference type="Rhea" id="RHEA:23708"/>
        <dbReference type="Rhea" id="RHEA-COMP:9602"/>
        <dbReference type="Rhea" id="RHEA-COMP:9603"/>
        <dbReference type="ChEBI" id="CHEBI:15378"/>
        <dbReference type="ChEBI" id="CHEBI:58405"/>
        <dbReference type="ChEBI" id="CHEBI:60033"/>
        <dbReference type="ChEBI" id="CHEBI:78435"/>
        <dbReference type="EC" id="2.4.99.28"/>
    </reaction>
</comment>
<dbReference type="InterPro" id="IPR012413">
    <property type="entry name" value="BA14K"/>
</dbReference>
<evidence type="ECO:0000256" key="16">
    <source>
        <dbReference type="ARBA" id="ARBA00022984"/>
    </source>
</evidence>
<evidence type="ECO:0000256" key="11">
    <source>
        <dbReference type="ARBA" id="ARBA00022676"/>
    </source>
</evidence>
<organism evidence="27 28">
    <name type="scientific">Mesorhizobium alhagi CCNWXJ12-2</name>
    <dbReference type="NCBI Taxonomy" id="1107882"/>
    <lineage>
        <taxon>Bacteria</taxon>
        <taxon>Pseudomonadati</taxon>
        <taxon>Pseudomonadota</taxon>
        <taxon>Alphaproteobacteria</taxon>
        <taxon>Hyphomicrobiales</taxon>
        <taxon>Phyllobacteriaceae</taxon>
        <taxon>Allomesorhizobium</taxon>
    </lineage>
</organism>
<feature type="transmembrane region" description="Helical" evidence="24">
    <location>
        <begin position="134"/>
        <end position="154"/>
    </location>
</feature>
<keyword evidence="15" id="KW-0133">Cell shape</keyword>
<evidence type="ECO:0000256" key="18">
    <source>
        <dbReference type="ARBA" id="ARBA00023316"/>
    </source>
</evidence>
<evidence type="ECO:0000256" key="15">
    <source>
        <dbReference type="ARBA" id="ARBA00022960"/>
    </source>
</evidence>
<evidence type="ECO:0000256" key="14">
    <source>
        <dbReference type="ARBA" id="ARBA00022801"/>
    </source>
</evidence>
<evidence type="ECO:0000256" key="19">
    <source>
        <dbReference type="ARBA" id="ARBA00025321"/>
    </source>
</evidence>
<dbReference type="OrthoDB" id="9766909at2"/>
<keyword evidence="24" id="KW-0472">Membrane</keyword>
<dbReference type="InterPro" id="IPR036950">
    <property type="entry name" value="PBP_transglycosylase"/>
</dbReference>
<dbReference type="NCBIfam" id="TIGR02074">
    <property type="entry name" value="PBP_1a_fam"/>
    <property type="match status" value="1"/>
</dbReference>
<dbReference type="GO" id="GO:0008955">
    <property type="term" value="F:peptidoglycan glycosyltransferase activity"/>
    <property type="evidence" value="ECO:0007669"/>
    <property type="project" value="UniProtKB-EC"/>
</dbReference>
<dbReference type="GO" id="GO:0008658">
    <property type="term" value="F:penicillin binding"/>
    <property type="evidence" value="ECO:0007669"/>
    <property type="project" value="InterPro"/>
</dbReference>
<dbReference type="GO" id="GO:0009002">
    <property type="term" value="F:serine-type D-Ala-D-Ala carboxypeptidase activity"/>
    <property type="evidence" value="ECO:0007669"/>
    <property type="project" value="UniProtKB-EC"/>
</dbReference>
<gene>
    <name evidence="27" type="ORF">MAXJ12_17198</name>
</gene>
<comment type="similarity">
    <text evidence="5">Belongs to the BA14k family.</text>
</comment>
<dbReference type="InterPro" id="IPR023346">
    <property type="entry name" value="Lysozyme-like_dom_sf"/>
</dbReference>
<evidence type="ECO:0000259" key="26">
    <source>
        <dbReference type="Pfam" id="PF00912"/>
    </source>
</evidence>
<evidence type="ECO:0000313" key="28">
    <source>
        <dbReference type="Proteomes" id="UP000003250"/>
    </source>
</evidence>
<keyword evidence="8" id="KW-1003">Cell membrane</keyword>
<comment type="similarity">
    <text evidence="3">In the C-terminal section; belongs to the transpeptidase family.</text>
</comment>
<dbReference type="SUPFAM" id="SSF53955">
    <property type="entry name" value="Lysozyme-like"/>
    <property type="match status" value="1"/>
</dbReference>
<evidence type="ECO:0000256" key="13">
    <source>
        <dbReference type="ARBA" id="ARBA00022734"/>
    </source>
</evidence>
<comment type="pathway">
    <text evidence="2">Cell wall biogenesis; peptidoglycan biosynthesis.</text>
</comment>
<dbReference type="EC" id="2.4.99.28" evidence="21"/>
<dbReference type="GO" id="GO:0071555">
    <property type="term" value="P:cell wall organization"/>
    <property type="evidence" value="ECO:0007669"/>
    <property type="project" value="UniProtKB-KW"/>
</dbReference>
<dbReference type="UniPathway" id="UPA00219"/>
<comment type="similarity">
    <text evidence="4">In the N-terminal section; belongs to the glycosyltransferase 51 family.</text>
</comment>
<evidence type="ECO:0000259" key="25">
    <source>
        <dbReference type="Pfam" id="PF00905"/>
    </source>
</evidence>
<evidence type="ECO:0000256" key="4">
    <source>
        <dbReference type="ARBA" id="ARBA00007739"/>
    </source>
</evidence>
<keyword evidence="9" id="KW-0121">Carboxypeptidase</keyword>
<feature type="region of interest" description="Disordered" evidence="23">
    <location>
        <begin position="1"/>
        <end position="34"/>
    </location>
</feature>
<keyword evidence="14" id="KW-0378">Hydrolase</keyword>
<dbReference type="GO" id="GO:0030288">
    <property type="term" value="C:outer membrane-bounded periplasmic space"/>
    <property type="evidence" value="ECO:0007669"/>
    <property type="project" value="TreeGrafter"/>
</dbReference>
<accession>H0HTE8</accession>
<keyword evidence="24" id="KW-0812">Transmembrane</keyword>
<dbReference type="GO" id="GO:0009252">
    <property type="term" value="P:peptidoglycan biosynthetic process"/>
    <property type="evidence" value="ECO:0007669"/>
    <property type="project" value="UniProtKB-UniPathway"/>
</dbReference>
<dbReference type="SUPFAM" id="SSF56601">
    <property type="entry name" value="beta-lactamase/transpeptidase-like"/>
    <property type="match status" value="1"/>
</dbReference>
<dbReference type="Pfam" id="PF07886">
    <property type="entry name" value="BA14K"/>
    <property type="match status" value="1"/>
</dbReference>
<dbReference type="EC" id="3.4.16.4" evidence="6"/>
<evidence type="ECO:0000256" key="1">
    <source>
        <dbReference type="ARBA" id="ARBA00004167"/>
    </source>
</evidence>
<evidence type="ECO:0000256" key="5">
    <source>
        <dbReference type="ARBA" id="ARBA00010270"/>
    </source>
</evidence>
<evidence type="ECO:0000256" key="22">
    <source>
        <dbReference type="ARBA" id="ARBA00049902"/>
    </source>
</evidence>
<evidence type="ECO:0000256" key="21">
    <source>
        <dbReference type="ARBA" id="ARBA00044770"/>
    </source>
</evidence>
<dbReference type="PANTHER" id="PTHR32282">
    <property type="entry name" value="BINDING PROTEIN TRANSPEPTIDASE, PUTATIVE-RELATED"/>
    <property type="match status" value="1"/>
</dbReference>
<name>H0HTE8_9HYPH</name>
<evidence type="ECO:0000256" key="7">
    <source>
        <dbReference type="ARBA" id="ARBA00020552"/>
    </source>
</evidence>
<evidence type="ECO:0000256" key="20">
    <source>
        <dbReference type="ARBA" id="ARBA00034000"/>
    </source>
</evidence>
<evidence type="ECO:0000256" key="2">
    <source>
        <dbReference type="ARBA" id="ARBA00004752"/>
    </source>
</evidence>
<sequence>MAGRKTARTSAADNERPPPPGAPEPREDEDSRPAFGRTGRAAAELASALRHDLGVAARRAGRAVSVGVRRLGARAREADYSRMEARIGALAGSIRGLPAMARPLAERWKGRTGGADLNISPAAERRRRFPWLRAAAFSTLAVLAVSVGVLWWALRDVPWQEIAEGSLKPVVVLESADGEAIVQQGPYQGAYAKREEFPPHLVDAVLAVEDRRFYEHYGIDFRGVGRAVWRNLLAGEVVEGGSTITQQLIKILYLESDRTFKRKIQELVIAFWLEARLGKDEILTRYLNNIYLGAGATGVPAAARVYFDKGVNQLNLSESALLAGIIRSPSQLSPLTNPQAAARRTGTVLDVMVASGAVGEAEARSARAQAATLNPARPAHRAGSWFSDWVLDDAREIAGPYRGTIKVRTTIVPELQALAEEAVREGLASEAAAGVGQAALVAMTPDGAVVAMVGGRDYAGSEFNRAVTAMRQPGSAFKLFVLHAALKAGYSPRDRVRDEPVEINGWTPKNFGGEYNGRVSIAEAFARSLNAAMVNLAQEVGLKNVVAAARELGIDAPLIETPALALGASEVNLLDLTGAYASVRAGLAPIEPWGIVSFQSEGQPQAFRVGPSKQPETDLSGVQRNLVGLLQLVVERGTGKAAGLEGFAAGKTGTSQNYRDAWFIGFNEPLVAGVWVGNDDDTPMNEITGGSLPAVIWKNFMTAAEAAEGRPGAEAVAASAEEETPVSCNVRACSRAYRSFRAEDCTFQPYSGPRRLCEK</sequence>
<evidence type="ECO:0000256" key="12">
    <source>
        <dbReference type="ARBA" id="ARBA00022679"/>
    </source>
</evidence>
<keyword evidence="12" id="KW-0808">Transferase</keyword>
<keyword evidence="24" id="KW-1133">Transmembrane helix</keyword>
<keyword evidence="28" id="KW-1185">Reference proteome</keyword>
<dbReference type="Gene3D" id="3.40.710.10">
    <property type="entry name" value="DD-peptidase/beta-lactamase superfamily"/>
    <property type="match status" value="1"/>
</dbReference>
<comment type="function">
    <text evidence="19">Has immunoglobulin-binding and hemagglutination properties, and can bind to mannose. Essential for virulence. May be involved in LPS biosynthesis or polysaccharide transport.</text>
</comment>
<dbReference type="PANTHER" id="PTHR32282:SF33">
    <property type="entry name" value="PEPTIDOGLYCAN GLYCOSYLTRANSFERASE"/>
    <property type="match status" value="1"/>
</dbReference>
<evidence type="ECO:0000256" key="23">
    <source>
        <dbReference type="SAM" id="MobiDB-lite"/>
    </source>
</evidence>
<dbReference type="InterPro" id="IPR050396">
    <property type="entry name" value="Glycosyltr_51/Transpeptidase"/>
</dbReference>
<evidence type="ECO:0000256" key="24">
    <source>
        <dbReference type="SAM" id="Phobius"/>
    </source>
</evidence>
<evidence type="ECO:0000256" key="8">
    <source>
        <dbReference type="ARBA" id="ARBA00022475"/>
    </source>
</evidence>
<dbReference type="GO" id="GO:0030246">
    <property type="term" value="F:carbohydrate binding"/>
    <property type="evidence" value="ECO:0007669"/>
    <property type="project" value="UniProtKB-KW"/>
</dbReference>
<evidence type="ECO:0000256" key="17">
    <source>
        <dbReference type="ARBA" id="ARBA00023268"/>
    </source>
</evidence>
<dbReference type="Pfam" id="PF00905">
    <property type="entry name" value="Transpeptidase"/>
    <property type="match status" value="1"/>
</dbReference>
<keyword evidence="18" id="KW-0961">Cell wall biogenesis/degradation</keyword>
<dbReference type="InterPro" id="IPR012338">
    <property type="entry name" value="Beta-lactam/transpept-like"/>
</dbReference>
<dbReference type="RefSeq" id="WP_008837058.1">
    <property type="nucleotide sequence ID" value="NZ_AHAM01000140.1"/>
</dbReference>
<dbReference type="InterPro" id="IPR001460">
    <property type="entry name" value="PCN-bd_Tpept"/>
</dbReference>
<keyword evidence="13" id="KW-0430">Lectin</keyword>
<comment type="catalytic activity">
    <reaction evidence="20">
        <text>Preferential cleavage: (Ac)2-L-Lys-D-Ala-|-D-Ala. Also transpeptidation of peptidyl-alanyl moieties that are N-acyl substituents of D-alanine.</text>
        <dbReference type="EC" id="3.4.16.4"/>
    </reaction>
</comment>
<dbReference type="EMBL" id="AHAM01000140">
    <property type="protein sequence ID" value="EHK55926.1"/>
    <property type="molecule type" value="Genomic_DNA"/>
</dbReference>
<dbReference type="PATRIC" id="fig|1107882.3.peg.3356"/>
<feature type="domain" description="Glycosyl transferase family 51" evidence="26">
    <location>
        <begin position="187"/>
        <end position="352"/>
    </location>
</feature>
<proteinExistence type="inferred from homology"/>
<evidence type="ECO:0000256" key="10">
    <source>
        <dbReference type="ARBA" id="ARBA00022670"/>
    </source>
</evidence>
<reference evidence="27 28" key="1">
    <citation type="journal article" date="2012" name="J. Bacteriol.">
        <title>Draft Genome Sequence of Mesorhizobium alhagi CCNWXJ12-2T, a Novel Salt-Resistant Species Isolated from the Desert of Northwestern China.</title>
        <authorList>
            <person name="Zhou M."/>
            <person name="Chen W."/>
            <person name="Chen H."/>
            <person name="Wei G."/>
        </authorList>
    </citation>
    <scope>NUCLEOTIDE SEQUENCE [LARGE SCALE GENOMIC DNA]</scope>
    <source>
        <strain evidence="27 28">CCNWXJ12-2</strain>
    </source>
</reference>
<keyword evidence="10" id="KW-0645">Protease</keyword>
<dbReference type="GO" id="GO:0016020">
    <property type="term" value="C:membrane"/>
    <property type="evidence" value="ECO:0007669"/>
    <property type="project" value="UniProtKB-SubCell"/>
</dbReference>
<comment type="subcellular location">
    <subcellularLocation>
        <location evidence="1">Membrane</location>
        <topology evidence="1">Single-pass membrane protein</topology>
    </subcellularLocation>
</comment>
<dbReference type="Proteomes" id="UP000003250">
    <property type="component" value="Unassembled WGS sequence"/>
</dbReference>
<dbReference type="AlphaFoldDB" id="H0HTE8"/>
<keyword evidence="16" id="KW-0573">Peptidoglycan synthesis</keyword>
<evidence type="ECO:0000256" key="3">
    <source>
        <dbReference type="ARBA" id="ARBA00007090"/>
    </source>
</evidence>
<evidence type="ECO:0000256" key="9">
    <source>
        <dbReference type="ARBA" id="ARBA00022645"/>
    </source>
</evidence>
<feature type="domain" description="Penicillin-binding protein transpeptidase" evidence="25">
    <location>
        <begin position="440"/>
        <end position="668"/>
    </location>
</feature>
<keyword evidence="17" id="KW-0511">Multifunctional enzyme</keyword>
<evidence type="ECO:0000256" key="6">
    <source>
        <dbReference type="ARBA" id="ARBA00012448"/>
    </source>
</evidence>